<dbReference type="Pfam" id="PF01925">
    <property type="entry name" value="TauE"/>
    <property type="match status" value="1"/>
</dbReference>
<organism evidence="6 7">
    <name type="scientific">Desulfurella amilsii</name>
    <dbReference type="NCBI Taxonomy" id="1562698"/>
    <lineage>
        <taxon>Bacteria</taxon>
        <taxon>Pseudomonadati</taxon>
        <taxon>Campylobacterota</taxon>
        <taxon>Desulfurellia</taxon>
        <taxon>Desulfurellales</taxon>
        <taxon>Desulfurellaceae</taxon>
        <taxon>Desulfurella</taxon>
    </lineage>
</organism>
<keyword evidence="5" id="KW-1003">Cell membrane</keyword>
<dbReference type="AlphaFoldDB" id="A0A1X4XYS7"/>
<keyword evidence="7" id="KW-1185">Reference proteome</keyword>
<name>A0A1X4XYS7_9BACT</name>
<evidence type="ECO:0000256" key="5">
    <source>
        <dbReference type="RuleBase" id="RU363041"/>
    </source>
</evidence>
<evidence type="ECO:0000313" key="7">
    <source>
        <dbReference type="Proteomes" id="UP000194141"/>
    </source>
</evidence>
<feature type="transmembrane region" description="Helical" evidence="5">
    <location>
        <begin position="43"/>
        <end position="63"/>
    </location>
</feature>
<dbReference type="EMBL" id="MDSU01000011">
    <property type="protein sequence ID" value="OSS42679.1"/>
    <property type="molecule type" value="Genomic_DNA"/>
</dbReference>
<evidence type="ECO:0000313" key="6">
    <source>
        <dbReference type="EMBL" id="OSS42679.1"/>
    </source>
</evidence>
<dbReference type="STRING" id="1562698.DESAMIL20_562"/>
<accession>A0A1X4XYS7</accession>
<feature type="transmembrane region" description="Helical" evidence="5">
    <location>
        <begin position="98"/>
        <end position="117"/>
    </location>
</feature>
<comment type="subcellular location">
    <subcellularLocation>
        <location evidence="5">Cell membrane</location>
        <topology evidence="5">Multi-pass membrane protein</topology>
    </subcellularLocation>
    <subcellularLocation>
        <location evidence="1">Membrane</location>
        <topology evidence="1">Multi-pass membrane protein</topology>
    </subcellularLocation>
</comment>
<feature type="transmembrane region" description="Helical" evidence="5">
    <location>
        <begin position="9"/>
        <end position="37"/>
    </location>
</feature>
<keyword evidence="4 5" id="KW-0472">Membrane</keyword>
<gene>
    <name evidence="6" type="ORF">DESAMIL20_562</name>
</gene>
<dbReference type="PANTHER" id="PTHR43701">
    <property type="entry name" value="MEMBRANE TRANSPORTER PROTEIN MJ0441-RELATED"/>
    <property type="match status" value="1"/>
</dbReference>
<keyword evidence="3 5" id="KW-1133">Transmembrane helix</keyword>
<feature type="transmembrane region" description="Helical" evidence="5">
    <location>
        <begin position="229"/>
        <end position="251"/>
    </location>
</feature>
<keyword evidence="2 5" id="KW-0812">Transmembrane</keyword>
<sequence length="260" mass="27908">MLTLILGPLLIFVFTIFLTVAGLGAAFIVIPTLYYLGVALKEAMAIGLLLNAVSMSFASIGYIRSRLVNFKAAIPIIVFGIVFSPIGAYSTKYFSKELLLAFFVLFLIFAGTMMLFYKPKQTRQKKINEWTIGSVLGVGAGYLGGLLGVGGGNFIVPGLVWSGFNPKNASGTTAFIVIFLSFAGFLGHIAIGKIDIVLLSLCIAASIVGALVGSWAMTTKLSANQVKKIIAIVLYVVALKMLWSLIMYLVATKMLWGLIK</sequence>
<reference evidence="6 7" key="1">
    <citation type="journal article" date="2017" name="Front. Microbiol.">
        <title>Genome Sequence of Desulfurella amilsii Strain TR1 and Comparative Genomics of Desulfurellaceae Family.</title>
        <authorList>
            <person name="Florentino A.P."/>
            <person name="Stams A.J."/>
            <person name="Sanchez-Andrea I."/>
        </authorList>
    </citation>
    <scope>NUCLEOTIDE SEQUENCE [LARGE SCALE GENOMIC DNA]</scope>
    <source>
        <strain evidence="6 7">TR1</strain>
    </source>
</reference>
<dbReference type="Proteomes" id="UP000194141">
    <property type="component" value="Unassembled WGS sequence"/>
</dbReference>
<feature type="transmembrane region" description="Helical" evidence="5">
    <location>
        <begin position="129"/>
        <end position="149"/>
    </location>
</feature>
<protein>
    <recommendedName>
        <fullName evidence="5">Probable membrane transporter protein</fullName>
    </recommendedName>
</protein>
<dbReference type="InterPro" id="IPR051598">
    <property type="entry name" value="TSUP/Inactive_protease-like"/>
</dbReference>
<evidence type="ECO:0000256" key="4">
    <source>
        <dbReference type="ARBA" id="ARBA00023136"/>
    </source>
</evidence>
<evidence type="ECO:0000256" key="2">
    <source>
        <dbReference type="ARBA" id="ARBA00022692"/>
    </source>
</evidence>
<feature type="transmembrane region" description="Helical" evidence="5">
    <location>
        <begin position="70"/>
        <end position="86"/>
    </location>
</feature>
<feature type="transmembrane region" description="Helical" evidence="5">
    <location>
        <begin position="169"/>
        <end position="189"/>
    </location>
</feature>
<dbReference type="GO" id="GO:0005886">
    <property type="term" value="C:plasma membrane"/>
    <property type="evidence" value="ECO:0007669"/>
    <property type="project" value="UniProtKB-SubCell"/>
</dbReference>
<dbReference type="PANTHER" id="PTHR43701:SF2">
    <property type="entry name" value="MEMBRANE TRANSPORTER PROTEIN YJNA-RELATED"/>
    <property type="match status" value="1"/>
</dbReference>
<evidence type="ECO:0000256" key="3">
    <source>
        <dbReference type="ARBA" id="ARBA00022989"/>
    </source>
</evidence>
<dbReference type="InterPro" id="IPR002781">
    <property type="entry name" value="TM_pro_TauE-like"/>
</dbReference>
<dbReference type="RefSeq" id="WP_086033306.1">
    <property type="nucleotide sequence ID" value="NZ_MDSU01000011.1"/>
</dbReference>
<feature type="transmembrane region" description="Helical" evidence="5">
    <location>
        <begin position="196"/>
        <end position="217"/>
    </location>
</feature>
<proteinExistence type="inferred from homology"/>
<comment type="similarity">
    <text evidence="5">Belongs to the 4-toluene sulfonate uptake permease (TSUP) (TC 2.A.102) family.</text>
</comment>
<dbReference type="OrthoDB" id="6631017at2"/>
<comment type="caution">
    <text evidence="6">The sequence shown here is derived from an EMBL/GenBank/DDBJ whole genome shotgun (WGS) entry which is preliminary data.</text>
</comment>
<evidence type="ECO:0000256" key="1">
    <source>
        <dbReference type="ARBA" id="ARBA00004141"/>
    </source>
</evidence>